<accession>A0A5B7DR63</accession>
<comment type="caution">
    <text evidence="3">The sequence shown here is derived from an EMBL/GenBank/DDBJ whole genome shotgun (WGS) entry which is preliminary data.</text>
</comment>
<name>A0A5B7DR63_PORTR</name>
<feature type="chain" id="PRO_5023122936" evidence="2">
    <location>
        <begin position="19"/>
        <end position="199"/>
    </location>
</feature>
<gene>
    <name evidence="3" type="ORF">E2C01_016461</name>
</gene>
<evidence type="ECO:0000256" key="2">
    <source>
        <dbReference type="SAM" id="SignalP"/>
    </source>
</evidence>
<feature type="region of interest" description="Disordered" evidence="1">
    <location>
        <begin position="171"/>
        <end position="199"/>
    </location>
</feature>
<sequence length="199" mass="21691">MRNFFIVVLLAGVRVAWTLTEGTPNCPVVGNWSDSEGTKVLGVWSFSLNNASNIGGIDLSVNGYKITHENHNSTTTNIYSNPAFVVLVTNATGPNNHFSTEKTIVQLLCANNILYVDVLPVSDSAMEEMAFALRRSTVLPLNEEPQEPPIASPAVTPQFILVNITLPRRQDDDTGEYMESYSGDEREASLGLSQAETTV</sequence>
<dbReference type="AlphaFoldDB" id="A0A5B7DR63"/>
<keyword evidence="2" id="KW-0732">Signal</keyword>
<dbReference type="Proteomes" id="UP000324222">
    <property type="component" value="Unassembled WGS sequence"/>
</dbReference>
<organism evidence="3 4">
    <name type="scientific">Portunus trituberculatus</name>
    <name type="common">Swimming crab</name>
    <name type="synonym">Neptunus trituberculatus</name>
    <dbReference type="NCBI Taxonomy" id="210409"/>
    <lineage>
        <taxon>Eukaryota</taxon>
        <taxon>Metazoa</taxon>
        <taxon>Ecdysozoa</taxon>
        <taxon>Arthropoda</taxon>
        <taxon>Crustacea</taxon>
        <taxon>Multicrustacea</taxon>
        <taxon>Malacostraca</taxon>
        <taxon>Eumalacostraca</taxon>
        <taxon>Eucarida</taxon>
        <taxon>Decapoda</taxon>
        <taxon>Pleocyemata</taxon>
        <taxon>Brachyura</taxon>
        <taxon>Eubrachyura</taxon>
        <taxon>Portunoidea</taxon>
        <taxon>Portunidae</taxon>
        <taxon>Portuninae</taxon>
        <taxon>Portunus</taxon>
    </lineage>
</organism>
<keyword evidence="4" id="KW-1185">Reference proteome</keyword>
<evidence type="ECO:0000313" key="4">
    <source>
        <dbReference type="Proteomes" id="UP000324222"/>
    </source>
</evidence>
<evidence type="ECO:0000313" key="3">
    <source>
        <dbReference type="EMBL" id="MPC23416.1"/>
    </source>
</evidence>
<protein>
    <submittedName>
        <fullName evidence="3">Uncharacterized protein</fullName>
    </submittedName>
</protein>
<reference evidence="3 4" key="1">
    <citation type="submission" date="2019-05" db="EMBL/GenBank/DDBJ databases">
        <title>Another draft genome of Portunus trituberculatus and its Hox gene families provides insights of decapod evolution.</title>
        <authorList>
            <person name="Jeong J.-H."/>
            <person name="Song I."/>
            <person name="Kim S."/>
            <person name="Choi T."/>
            <person name="Kim D."/>
            <person name="Ryu S."/>
            <person name="Kim W."/>
        </authorList>
    </citation>
    <scope>NUCLEOTIDE SEQUENCE [LARGE SCALE GENOMIC DNA]</scope>
    <source>
        <tissue evidence="3">Muscle</tissue>
    </source>
</reference>
<evidence type="ECO:0000256" key="1">
    <source>
        <dbReference type="SAM" id="MobiDB-lite"/>
    </source>
</evidence>
<feature type="signal peptide" evidence="2">
    <location>
        <begin position="1"/>
        <end position="18"/>
    </location>
</feature>
<proteinExistence type="predicted"/>
<dbReference type="EMBL" id="VSRR010001203">
    <property type="protein sequence ID" value="MPC23416.1"/>
    <property type="molecule type" value="Genomic_DNA"/>
</dbReference>